<reference evidence="7 8" key="1">
    <citation type="journal article" date="2018" name="Microb. Genom.">
        <title>Expanding an expanded genome: long-read sequencing of Trypanosoma cruzi.</title>
        <authorList>
            <person name="Berna L."/>
            <person name="Rodriguez M."/>
            <person name="Chiribao M.L."/>
            <person name="Parodi-Talice A."/>
            <person name="Pita S."/>
            <person name="Rijo G."/>
            <person name="Alvarez-Valin F."/>
            <person name="Robello C."/>
        </authorList>
    </citation>
    <scope>NUCLEOTIDE SEQUENCE [LARGE SCALE GENOMIC DNA]</scope>
    <source>
        <strain evidence="7 8">Dm28c</strain>
    </source>
</reference>
<evidence type="ECO:0000256" key="6">
    <source>
        <dbReference type="SAM" id="Phobius"/>
    </source>
</evidence>
<dbReference type="VEuPathDB" id="TriTrypDB:TCSYLVIO_000440"/>
<dbReference type="VEuPathDB" id="TriTrypDB:TcYC6_0076270"/>
<evidence type="ECO:0000256" key="2">
    <source>
        <dbReference type="ARBA" id="ARBA00008096"/>
    </source>
</evidence>
<feature type="transmembrane region" description="Helical" evidence="6">
    <location>
        <begin position="63"/>
        <end position="79"/>
    </location>
</feature>
<gene>
    <name evidence="7" type="ORF">C4B63_9g241</name>
</gene>
<evidence type="ECO:0000313" key="7">
    <source>
        <dbReference type="EMBL" id="PWU99507.1"/>
    </source>
</evidence>
<dbReference type="PANTHER" id="PTHR13144">
    <property type="entry name" value="TEX261 PROTEIN"/>
    <property type="match status" value="1"/>
</dbReference>
<dbReference type="AlphaFoldDB" id="A0A2V2VSU4"/>
<protein>
    <recommendedName>
        <fullName evidence="9">Transmembrane adaptor Erv26</fullName>
    </recommendedName>
</protein>
<feature type="transmembrane region" description="Helical" evidence="6">
    <location>
        <begin position="150"/>
        <end position="168"/>
    </location>
</feature>
<comment type="caution">
    <text evidence="7">The sequence shown here is derived from an EMBL/GenBank/DDBJ whole genome shotgun (WGS) entry which is preliminary data.</text>
</comment>
<evidence type="ECO:0008006" key="9">
    <source>
        <dbReference type="Google" id="ProtNLM"/>
    </source>
</evidence>
<dbReference type="VEuPathDB" id="TriTrypDB:TcG_04580"/>
<dbReference type="PANTHER" id="PTHR13144:SF0">
    <property type="entry name" value="PROTEIN TEX261"/>
    <property type="match status" value="1"/>
</dbReference>
<evidence type="ECO:0000256" key="1">
    <source>
        <dbReference type="ARBA" id="ARBA00004141"/>
    </source>
</evidence>
<evidence type="ECO:0000256" key="3">
    <source>
        <dbReference type="ARBA" id="ARBA00022692"/>
    </source>
</evidence>
<dbReference type="InterPro" id="IPR007277">
    <property type="entry name" value="Svp26/Tex261"/>
</dbReference>
<dbReference type="GO" id="GO:0030134">
    <property type="term" value="C:COPII-coated ER to Golgi transport vesicle"/>
    <property type="evidence" value="ECO:0007669"/>
    <property type="project" value="TreeGrafter"/>
</dbReference>
<comment type="similarity">
    <text evidence="2">Belongs to the SVP26 family.</text>
</comment>
<dbReference type="VEuPathDB" id="TriTrypDB:Tc_MARK_9684"/>
<dbReference type="Pfam" id="PF04148">
    <property type="entry name" value="Erv26"/>
    <property type="match status" value="1"/>
</dbReference>
<keyword evidence="4 6" id="KW-1133">Transmembrane helix</keyword>
<proteinExistence type="inferred from homology"/>
<dbReference type="GO" id="GO:0000139">
    <property type="term" value="C:Golgi membrane"/>
    <property type="evidence" value="ECO:0007669"/>
    <property type="project" value="TreeGrafter"/>
</dbReference>
<accession>A0A2V2VSU4</accession>
<dbReference type="Proteomes" id="UP000246121">
    <property type="component" value="Unassembled WGS sequence"/>
</dbReference>
<organism evidence="7 8">
    <name type="scientific">Trypanosoma cruzi</name>
    <dbReference type="NCBI Taxonomy" id="5693"/>
    <lineage>
        <taxon>Eukaryota</taxon>
        <taxon>Discoba</taxon>
        <taxon>Euglenozoa</taxon>
        <taxon>Kinetoplastea</taxon>
        <taxon>Metakinetoplastina</taxon>
        <taxon>Trypanosomatida</taxon>
        <taxon>Trypanosomatidae</taxon>
        <taxon>Trypanosoma</taxon>
        <taxon>Schizotrypanum</taxon>
    </lineage>
</organism>
<feature type="transmembrane region" description="Helical" evidence="6">
    <location>
        <begin position="116"/>
        <end position="138"/>
    </location>
</feature>
<dbReference type="VEuPathDB" id="TriTrypDB:TcCL_NonESM04631"/>
<dbReference type="VEuPathDB" id="TriTrypDB:TcBrA4_0100510"/>
<dbReference type="EMBL" id="PRFA01000009">
    <property type="protein sequence ID" value="PWU99507.1"/>
    <property type="molecule type" value="Genomic_DNA"/>
</dbReference>
<dbReference type="VEuPathDB" id="TriTrypDB:TcCLB.506979.10"/>
<comment type="subcellular location">
    <subcellularLocation>
        <location evidence="1">Membrane</location>
        <topology evidence="1">Multi-pass membrane protein</topology>
    </subcellularLocation>
</comment>
<dbReference type="GO" id="GO:0097020">
    <property type="term" value="F:COPII receptor activity"/>
    <property type="evidence" value="ECO:0007669"/>
    <property type="project" value="InterPro"/>
</dbReference>
<dbReference type="GO" id="GO:0006888">
    <property type="term" value="P:endoplasmic reticulum to Golgi vesicle-mediated transport"/>
    <property type="evidence" value="ECO:0007669"/>
    <property type="project" value="InterPro"/>
</dbReference>
<evidence type="ECO:0000256" key="5">
    <source>
        <dbReference type="ARBA" id="ARBA00023136"/>
    </source>
</evidence>
<dbReference type="VEuPathDB" id="TriTrypDB:ECC02_004393"/>
<dbReference type="GO" id="GO:0005789">
    <property type="term" value="C:endoplasmic reticulum membrane"/>
    <property type="evidence" value="ECO:0007669"/>
    <property type="project" value="TreeGrafter"/>
</dbReference>
<feature type="transmembrane region" description="Helical" evidence="6">
    <location>
        <begin position="26"/>
        <end position="51"/>
    </location>
</feature>
<evidence type="ECO:0000256" key="4">
    <source>
        <dbReference type="ARBA" id="ARBA00022989"/>
    </source>
</evidence>
<dbReference type="VEuPathDB" id="TriTrypDB:C4B63_9g241"/>
<evidence type="ECO:0000313" key="8">
    <source>
        <dbReference type="Proteomes" id="UP000246121"/>
    </source>
</evidence>
<name>A0A2V2VSU4_TRYCR</name>
<dbReference type="VEuPathDB" id="TriTrypDB:TcCLB.490507.10"/>
<sequence>MHYEYEYYNSRGSGKPPYMRYGPFDVLTFLMSCITGLAILFSVTCAIGYIADAAEEFPTRAKKILHIMTIGVLFAHGLILVLDRLSLWCSLVSIITNVLYLRILSGFPRLSLTHPLTILTIVSLVMELLSWYLFFLFSPIMSEHLGSYRFFSFTAFLWIMPLGLLVSLQIEPVGLPGIGFNASSQRHTDIAAEGRKKTVFNLLREWLTPVMD</sequence>
<dbReference type="VEuPathDB" id="TriTrypDB:BCY84_02943"/>
<feature type="transmembrane region" description="Helical" evidence="6">
    <location>
        <begin position="85"/>
        <end position="104"/>
    </location>
</feature>
<keyword evidence="5 6" id="KW-0472">Membrane</keyword>
<keyword evidence="3 6" id="KW-0812">Transmembrane</keyword>
<dbReference type="VEuPathDB" id="TriTrypDB:C3747_136g91"/>